<keyword evidence="1" id="KW-1133">Transmembrane helix</keyword>
<keyword evidence="1" id="KW-0812">Transmembrane</keyword>
<dbReference type="PANTHER" id="PTHR33802">
    <property type="entry name" value="SI:CH211-161H7.5-RELATED"/>
    <property type="match status" value="1"/>
</dbReference>
<dbReference type="InterPro" id="IPR038330">
    <property type="entry name" value="TspO/MBR-related_sf"/>
</dbReference>
<dbReference type="Proteomes" id="UP000188145">
    <property type="component" value="Chromosome"/>
</dbReference>
<feature type="transmembrane region" description="Helical" evidence="1">
    <location>
        <begin position="230"/>
        <end position="249"/>
    </location>
</feature>
<accession>A0A1Q2CKN7</accession>
<name>A0A1Q2CKN7_9ACTN</name>
<dbReference type="STRING" id="1332264.BW730_02800"/>
<feature type="transmembrane region" description="Helical" evidence="1">
    <location>
        <begin position="142"/>
        <end position="165"/>
    </location>
</feature>
<evidence type="ECO:0008006" key="4">
    <source>
        <dbReference type="Google" id="ProtNLM"/>
    </source>
</evidence>
<keyword evidence="1" id="KW-0472">Membrane</keyword>
<dbReference type="EMBL" id="CP019606">
    <property type="protein sequence ID" value="AQP46620.1"/>
    <property type="molecule type" value="Genomic_DNA"/>
</dbReference>
<feature type="transmembrane region" description="Helical" evidence="1">
    <location>
        <begin position="86"/>
        <end position="103"/>
    </location>
</feature>
<feature type="transmembrane region" description="Helical" evidence="1">
    <location>
        <begin position="53"/>
        <end position="74"/>
    </location>
</feature>
<gene>
    <name evidence="2" type="ORF">BW730_02800</name>
</gene>
<feature type="transmembrane region" description="Helical" evidence="1">
    <location>
        <begin position="9"/>
        <end position="33"/>
    </location>
</feature>
<evidence type="ECO:0000256" key="1">
    <source>
        <dbReference type="SAM" id="Phobius"/>
    </source>
</evidence>
<organism evidence="2 3">
    <name type="scientific">Tessaracoccus aquimaris</name>
    <dbReference type="NCBI Taxonomy" id="1332264"/>
    <lineage>
        <taxon>Bacteria</taxon>
        <taxon>Bacillati</taxon>
        <taxon>Actinomycetota</taxon>
        <taxon>Actinomycetes</taxon>
        <taxon>Propionibacteriales</taxon>
        <taxon>Propionibacteriaceae</taxon>
        <taxon>Tessaracoccus</taxon>
    </lineage>
</organism>
<dbReference type="RefSeq" id="WP_077684926.1">
    <property type="nucleotide sequence ID" value="NZ_CP019606.1"/>
</dbReference>
<proteinExistence type="predicted"/>
<dbReference type="AlphaFoldDB" id="A0A1Q2CKN7"/>
<feature type="transmembrane region" description="Helical" evidence="1">
    <location>
        <begin position="177"/>
        <end position="197"/>
    </location>
</feature>
<dbReference type="PANTHER" id="PTHR33802:SF1">
    <property type="entry name" value="XK-RELATED PROTEIN"/>
    <property type="match status" value="1"/>
</dbReference>
<dbReference type="Gene3D" id="1.20.1260.100">
    <property type="entry name" value="TspO/MBR protein"/>
    <property type="match status" value="1"/>
</dbReference>
<sequence length="261" mass="26590">MNRDLLRQVWVSASAVLCVYGTLLGFGVIGTPVEESAGGALSADATLLAPGGPAFSIWSVIYLGLAAYTVWQWLPVNKESERARASGWLAGLSMLLNAAWITVTQWGWVWVSVVVIVVLALTLGLIVRALTVLPAHGLADRIVVDGTFGLYLGWVTVATCANVAAAGSTAGSPAPRILPVVAMVVLAAAAGLGVLFALRFGGRLAVAVAAAWGLAWIAVARLTGQPESTAVGAVAVVAAVIVVGAALVVRGRMSGARAAEA</sequence>
<dbReference type="KEGG" id="tes:BW730_02800"/>
<keyword evidence="3" id="KW-1185">Reference proteome</keyword>
<feature type="transmembrane region" description="Helical" evidence="1">
    <location>
        <begin position="109"/>
        <end position="130"/>
    </location>
</feature>
<protein>
    <recommendedName>
        <fullName evidence="4">Tryptophan-rich sensory protein</fullName>
    </recommendedName>
</protein>
<evidence type="ECO:0000313" key="3">
    <source>
        <dbReference type="Proteomes" id="UP000188145"/>
    </source>
</evidence>
<reference evidence="3" key="1">
    <citation type="submission" date="2017-02" db="EMBL/GenBank/DDBJ databases">
        <title>Tessaracoccus aquaemaris sp. nov., isolated from the intestine of a Korean rockfish, Sebastes schlegelii, in a marine aquaculture pond.</title>
        <authorList>
            <person name="Tak E.J."/>
            <person name="Bae J.-W."/>
        </authorList>
    </citation>
    <scope>NUCLEOTIDE SEQUENCE [LARGE SCALE GENOMIC DNA]</scope>
    <source>
        <strain evidence="3">NSG39</strain>
    </source>
</reference>
<evidence type="ECO:0000313" key="2">
    <source>
        <dbReference type="EMBL" id="AQP46620.1"/>
    </source>
</evidence>
<dbReference type="OrthoDB" id="5189031at2"/>
<feature type="transmembrane region" description="Helical" evidence="1">
    <location>
        <begin position="204"/>
        <end position="224"/>
    </location>
</feature>